<evidence type="ECO:0000313" key="6">
    <source>
        <dbReference type="EMBL" id="RST94710.1"/>
    </source>
</evidence>
<dbReference type="EC" id="2.4.2.52" evidence="5"/>
<dbReference type="NCBIfam" id="TIGR03125">
    <property type="entry name" value="citrate_citG"/>
    <property type="match status" value="1"/>
</dbReference>
<proteinExistence type="inferred from homology"/>
<name>A0A429ZLX5_9ENTE</name>
<dbReference type="GeneID" id="98568547"/>
<dbReference type="GO" id="GO:0005524">
    <property type="term" value="F:ATP binding"/>
    <property type="evidence" value="ECO:0007669"/>
    <property type="project" value="UniProtKB-KW"/>
</dbReference>
<protein>
    <recommendedName>
        <fullName evidence="5">Probable 2-(5''-triphosphoribosyl)-3'-dephosphocoenzyme-A synthase</fullName>
        <shortName evidence="5">2-(5''-triphosphoribosyl)-3'-dephospho-CoA synthase</shortName>
        <ecNumber evidence="5">2.4.2.52</ecNumber>
    </recommendedName>
</protein>
<dbReference type="Pfam" id="PF01874">
    <property type="entry name" value="CitG"/>
    <property type="match status" value="1"/>
</dbReference>
<evidence type="ECO:0000256" key="2">
    <source>
        <dbReference type="ARBA" id="ARBA00022679"/>
    </source>
</evidence>
<evidence type="ECO:0000256" key="4">
    <source>
        <dbReference type="ARBA" id="ARBA00022840"/>
    </source>
</evidence>
<gene>
    <name evidence="5" type="primary">citG</name>
    <name evidence="6" type="ORF">CBF35_09205</name>
</gene>
<comment type="caution">
    <text evidence="6">The sequence shown here is derived from an EMBL/GenBank/DDBJ whole genome shotgun (WGS) entry which is preliminary data.</text>
</comment>
<dbReference type="RefSeq" id="WP_126780361.1">
    <property type="nucleotide sequence ID" value="NZ_NGJU01000013.1"/>
</dbReference>
<dbReference type="InterPro" id="IPR017551">
    <property type="entry name" value="TriPribosyl-deP-CoA_syn_CitG"/>
</dbReference>
<evidence type="ECO:0000256" key="3">
    <source>
        <dbReference type="ARBA" id="ARBA00022741"/>
    </source>
</evidence>
<keyword evidence="2 5" id="KW-0808">Transferase</keyword>
<keyword evidence="7" id="KW-1185">Reference proteome</keyword>
<comment type="catalytic activity">
    <reaction evidence="1 5">
        <text>3'-dephospho-CoA + ATP = 2'-(5''-triphospho-alpha-D-ribosyl)-3'-dephospho-CoA + adenine</text>
        <dbReference type="Rhea" id="RHEA:15117"/>
        <dbReference type="ChEBI" id="CHEBI:16708"/>
        <dbReference type="ChEBI" id="CHEBI:30616"/>
        <dbReference type="ChEBI" id="CHEBI:57328"/>
        <dbReference type="ChEBI" id="CHEBI:61378"/>
        <dbReference type="EC" id="2.4.2.52"/>
    </reaction>
</comment>
<dbReference type="OrthoDB" id="114886at2"/>
<accession>A0A429ZLX5</accession>
<keyword evidence="3 5" id="KW-0547">Nucleotide-binding</keyword>
<evidence type="ECO:0000256" key="1">
    <source>
        <dbReference type="ARBA" id="ARBA00001210"/>
    </source>
</evidence>
<evidence type="ECO:0000256" key="5">
    <source>
        <dbReference type="HAMAP-Rule" id="MF_00397"/>
    </source>
</evidence>
<dbReference type="GO" id="GO:0046917">
    <property type="term" value="F:triphosphoribosyl-dephospho-CoA synthase activity"/>
    <property type="evidence" value="ECO:0007669"/>
    <property type="project" value="UniProtKB-UniRule"/>
</dbReference>
<dbReference type="Gene3D" id="1.10.4200.10">
    <property type="entry name" value="Triphosphoribosyl-dephospho-CoA protein"/>
    <property type="match status" value="1"/>
</dbReference>
<dbReference type="GO" id="GO:0051191">
    <property type="term" value="P:prosthetic group biosynthetic process"/>
    <property type="evidence" value="ECO:0007669"/>
    <property type="project" value="TreeGrafter"/>
</dbReference>
<organism evidence="6 7">
    <name type="scientific">Vagococcus salmoninarum</name>
    <dbReference type="NCBI Taxonomy" id="2739"/>
    <lineage>
        <taxon>Bacteria</taxon>
        <taxon>Bacillati</taxon>
        <taxon>Bacillota</taxon>
        <taxon>Bacilli</taxon>
        <taxon>Lactobacillales</taxon>
        <taxon>Enterococcaceae</taxon>
        <taxon>Vagococcus</taxon>
    </lineage>
</organism>
<dbReference type="Proteomes" id="UP000287239">
    <property type="component" value="Unassembled WGS sequence"/>
</dbReference>
<keyword evidence="4 5" id="KW-0067">ATP-binding</keyword>
<dbReference type="AlphaFoldDB" id="A0A429ZLX5"/>
<dbReference type="EMBL" id="NGJU01000013">
    <property type="protein sequence ID" value="RST94710.1"/>
    <property type="molecule type" value="Genomic_DNA"/>
</dbReference>
<sequence>MLKTTSKLPSDPLRIPLLAQNSLLYESVVTPKPGLVDPAHPGAHSDMTIFTFIDSSTALLTGFTDYYQAGRAHQGSLGRLFTKIRPIGLEIEEQMNQATLGVNTHKGAIFSFGILLASLGYFHQNQPSKLNQPLSEADSQTVFEIGQDMVQDSLGKDFIGLEDKIQLTNGEKLYLEHGIRGIRGEALEGYPLVQELALPYLRKMKNQEHSLSLNQTLLTTLFLLISQSEDSNLINRGGLTGLAWAQKEAQKILQTNIISQEDYFPELMAVNQRFVEKHLSPGGSADLLALTIFMAKLENLI</sequence>
<dbReference type="PANTHER" id="PTHR30201">
    <property type="entry name" value="TRIPHOSPHORIBOSYL-DEPHOSPHO-COA SYNTHASE"/>
    <property type="match status" value="1"/>
</dbReference>
<evidence type="ECO:0000313" key="7">
    <source>
        <dbReference type="Proteomes" id="UP000287239"/>
    </source>
</evidence>
<dbReference type="PANTHER" id="PTHR30201:SF2">
    <property type="entry name" value="2-(5''-TRIPHOSPHORIBOSYL)-3'-DEPHOSPHOCOENZYME-A SYNTHASE"/>
    <property type="match status" value="1"/>
</dbReference>
<reference evidence="6 7" key="1">
    <citation type="submission" date="2017-05" db="EMBL/GenBank/DDBJ databases">
        <title>Vagococcus spp. assemblies.</title>
        <authorList>
            <person name="Gulvik C.A."/>
        </authorList>
    </citation>
    <scope>NUCLEOTIDE SEQUENCE [LARGE SCALE GENOMIC DNA]</scope>
    <source>
        <strain evidence="6 7">NCFB 2777</strain>
    </source>
</reference>
<comment type="similarity">
    <text evidence="5">Belongs to the CitG/MdcB family.</text>
</comment>
<dbReference type="InterPro" id="IPR002736">
    <property type="entry name" value="CitG"/>
</dbReference>
<dbReference type="HAMAP" id="MF_00397">
    <property type="entry name" value="CitG"/>
    <property type="match status" value="1"/>
</dbReference>